<dbReference type="PANTHER" id="PTHR10625">
    <property type="entry name" value="HISTONE DEACETYLASE HDAC1-RELATED"/>
    <property type="match status" value="1"/>
</dbReference>
<dbReference type="Gene3D" id="3.40.800.20">
    <property type="entry name" value="Histone deacetylase domain"/>
    <property type="match status" value="1"/>
</dbReference>
<proteinExistence type="predicted"/>
<dbReference type="EMBL" id="OU893340">
    <property type="protein sequence ID" value="CAG9796345.1"/>
    <property type="molecule type" value="Genomic_DNA"/>
</dbReference>
<accession>A0A9N9WM33</accession>
<dbReference type="GO" id="GO:0000118">
    <property type="term" value="C:histone deacetylase complex"/>
    <property type="evidence" value="ECO:0007669"/>
    <property type="project" value="TreeGrafter"/>
</dbReference>
<evidence type="ECO:0000256" key="1">
    <source>
        <dbReference type="SAM" id="MobiDB-lite"/>
    </source>
</evidence>
<evidence type="ECO:0008006" key="4">
    <source>
        <dbReference type="Google" id="ProtNLM"/>
    </source>
</evidence>
<feature type="region of interest" description="Disordered" evidence="1">
    <location>
        <begin position="1"/>
        <end position="49"/>
    </location>
</feature>
<dbReference type="GO" id="GO:0040029">
    <property type="term" value="P:epigenetic regulation of gene expression"/>
    <property type="evidence" value="ECO:0007669"/>
    <property type="project" value="TreeGrafter"/>
</dbReference>
<dbReference type="OrthoDB" id="424012at2759"/>
<dbReference type="PANTHER" id="PTHR10625:SF38">
    <property type="entry name" value="HISTONE DEACETYLASE 6, ISOFORM G"/>
    <property type="match status" value="1"/>
</dbReference>
<gene>
    <name evidence="2" type="ORF">DIATSA_LOCUS13539</name>
</gene>
<dbReference type="SUPFAM" id="SSF52768">
    <property type="entry name" value="Arginase/deacetylase"/>
    <property type="match status" value="1"/>
</dbReference>
<dbReference type="GO" id="GO:0004407">
    <property type="term" value="F:histone deacetylase activity"/>
    <property type="evidence" value="ECO:0007669"/>
    <property type="project" value="TreeGrafter"/>
</dbReference>
<dbReference type="AlphaFoldDB" id="A0A9N9WM33"/>
<organism evidence="2 3">
    <name type="scientific">Diatraea saccharalis</name>
    <name type="common">sugarcane borer</name>
    <dbReference type="NCBI Taxonomy" id="40085"/>
    <lineage>
        <taxon>Eukaryota</taxon>
        <taxon>Metazoa</taxon>
        <taxon>Ecdysozoa</taxon>
        <taxon>Arthropoda</taxon>
        <taxon>Hexapoda</taxon>
        <taxon>Insecta</taxon>
        <taxon>Pterygota</taxon>
        <taxon>Neoptera</taxon>
        <taxon>Endopterygota</taxon>
        <taxon>Lepidoptera</taxon>
        <taxon>Glossata</taxon>
        <taxon>Ditrysia</taxon>
        <taxon>Pyraloidea</taxon>
        <taxon>Crambidae</taxon>
        <taxon>Crambinae</taxon>
        <taxon>Diatraea</taxon>
    </lineage>
</organism>
<protein>
    <recommendedName>
        <fullName evidence="4">Histone deacetylase</fullName>
    </recommendedName>
</protein>
<feature type="non-terminal residue" evidence="2">
    <location>
        <position position="1"/>
    </location>
</feature>
<reference evidence="2" key="1">
    <citation type="submission" date="2021-12" db="EMBL/GenBank/DDBJ databases">
        <authorList>
            <person name="King R."/>
        </authorList>
    </citation>
    <scope>NUCLEOTIDE SEQUENCE</scope>
</reference>
<evidence type="ECO:0000313" key="3">
    <source>
        <dbReference type="Proteomes" id="UP001153714"/>
    </source>
</evidence>
<reference evidence="2" key="2">
    <citation type="submission" date="2022-10" db="EMBL/GenBank/DDBJ databases">
        <authorList>
            <consortium name="ENA_rothamsted_submissions"/>
            <consortium name="culmorum"/>
            <person name="King R."/>
        </authorList>
    </citation>
    <scope>NUCLEOTIDE SEQUENCE</scope>
</reference>
<keyword evidence="3" id="KW-1185">Reference proteome</keyword>
<dbReference type="Proteomes" id="UP001153714">
    <property type="component" value="Chromosome 9"/>
</dbReference>
<dbReference type="InterPro" id="IPR023696">
    <property type="entry name" value="Ureohydrolase_dom_sf"/>
</dbReference>
<evidence type="ECO:0000313" key="2">
    <source>
        <dbReference type="EMBL" id="CAG9796345.1"/>
    </source>
</evidence>
<sequence>STPPPSIQLRRSADETKKTTPPPSSIVTRNGARKAKIQTRAMSAGAKPSASVLAAKKKALQKKKQPIDSVLRDHYQTAMESKNNVKGPTGFVTEPRMAEHLCLWDDKYPECPERLIGVINRCKELNLIEQCENIQPRAATKEELCVLHSPSIYEMLETTHKNNDIAYLEELSSKYDAIYIHPVSYYFLKNYE</sequence>
<dbReference type="InterPro" id="IPR037138">
    <property type="entry name" value="His_deacetylse_dom_sf"/>
</dbReference>
<name>A0A9N9WM33_9NEOP</name>